<name>A0A3S9PLT3_STRLT</name>
<feature type="coiled-coil region" evidence="1">
    <location>
        <begin position="7"/>
        <end position="55"/>
    </location>
</feature>
<evidence type="ECO:0000313" key="4">
    <source>
        <dbReference type="Proteomes" id="UP000267900"/>
    </source>
</evidence>
<gene>
    <name evidence="3" type="ORF">EKH77_20750</name>
</gene>
<accession>A0A3S9PLT3</accession>
<reference evidence="3 4" key="1">
    <citation type="submission" date="2018-12" db="EMBL/GenBank/DDBJ databases">
        <title>The whole draft genome of Streptomyce luteoverticillatus CGMCC 15060.</title>
        <authorList>
            <person name="Feng Z."/>
            <person name="Chen G."/>
            <person name="Zhang J."/>
            <person name="Zhu H."/>
            <person name="Yu X."/>
            <person name="Zhang W."/>
            <person name="Zhang X."/>
        </authorList>
    </citation>
    <scope>NUCLEOTIDE SEQUENCE [LARGE SCALE GENOMIC DNA]</scope>
    <source>
        <strain evidence="3 4">CGMCC 15060</strain>
    </source>
</reference>
<dbReference type="EMBL" id="CP034587">
    <property type="protein sequence ID" value="AZQ73321.1"/>
    <property type="molecule type" value="Genomic_DNA"/>
</dbReference>
<protein>
    <submittedName>
        <fullName evidence="3">Uncharacterized protein</fullName>
    </submittedName>
</protein>
<feature type="region of interest" description="Disordered" evidence="2">
    <location>
        <begin position="74"/>
        <end position="98"/>
    </location>
</feature>
<sequence>MSVNDDLNAIQRSLDELGRSVDRLERQLGKGGLEVRRLRTDSDHLRDDLALLRERATRSGRQPQPVQQMVTIPDAPYDTSLWTDADEEGLGCRDRRAP</sequence>
<dbReference type="OrthoDB" id="5194954at2"/>
<proteinExistence type="predicted"/>
<evidence type="ECO:0000256" key="2">
    <source>
        <dbReference type="SAM" id="MobiDB-lite"/>
    </source>
</evidence>
<evidence type="ECO:0000313" key="3">
    <source>
        <dbReference type="EMBL" id="AZQ73321.1"/>
    </source>
</evidence>
<dbReference type="RefSeq" id="WP_126915836.1">
    <property type="nucleotide sequence ID" value="NZ_CP034587.1"/>
</dbReference>
<dbReference type="Proteomes" id="UP000267900">
    <property type="component" value="Chromosome"/>
</dbReference>
<keyword evidence="4" id="KW-1185">Reference proteome</keyword>
<dbReference type="AlphaFoldDB" id="A0A3S9PLT3"/>
<evidence type="ECO:0000256" key="1">
    <source>
        <dbReference type="SAM" id="Coils"/>
    </source>
</evidence>
<organism evidence="3 4">
    <name type="scientific">Streptomyces luteoverticillatus</name>
    <name type="common">Streptoverticillium luteoverticillatus</name>
    <dbReference type="NCBI Taxonomy" id="66425"/>
    <lineage>
        <taxon>Bacteria</taxon>
        <taxon>Bacillati</taxon>
        <taxon>Actinomycetota</taxon>
        <taxon>Actinomycetes</taxon>
        <taxon>Kitasatosporales</taxon>
        <taxon>Streptomycetaceae</taxon>
        <taxon>Streptomyces</taxon>
    </lineage>
</organism>
<keyword evidence="1" id="KW-0175">Coiled coil</keyword>